<dbReference type="Proteomes" id="UP000015103">
    <property type="component" value="Unassembled WGS sequence"/>
</dbReference>
<proteinExistence type="predicted"/>
<evidence type="ECO:0000313" key="2">
    <source>
        <dbReference type="Proteomes" id="UP000015103"/>
    </source>
</evidence>
<dbReference type="VEuPathDB" id="VectorBase:RPRC004533"/>
<dbReference type="InParanoid" id="A0A0G2KBG6"/>
<dbReference type="EMBL" id="ACPB03021243">
    <property type="status" value="NOT_ANNOTATED_CDS"/>
    <property type="molecule type" value="Genomic_DNA"/>
</dbReference>
<name>A0A0G2KBG6_RHOPR</name>
<reference evidence="1" key="1">
    <citation type="submission" date="2015-06" db="UniProtKB">
        <authorList>
            <consortium name="EnsemblMetazoa"/>
        </authorList>
    </citation>
    <scope>IDENTIFICATION</scope>
</reference>
<dbReference type="EMBL" id="ACPB03021245">
    <property type="status" value="NOT_ANNOTATED_CDS"/>
    <property type="molecule type" value="Genomic_DNA"/>
</dbReference>
<accession>A0A0G2KBG6</accession>
<evidence type="ECO:0000313" key="1">
    <source>
        <dbReference type="EnsemblMetazoa" id="RPRC004533-PA"/>
    </source>
</evidence>
<dbReference type="EMBL" id="ACPB03021244">
    <property type="status" value="NOT_ANNOTATED_CDS"/>
    <property type="molecule type" value="Genomic_DNA"/>
</dbReference>
<protein>
    <submittedName>
        <fullName evidence="1">Uncharacterized protein</fullName>
    </submittedName>
</protein>
<dbReference type="EnsemblMetazoa" id="RPRC004533-RA">
    <property type="protein sequence ID" value="RPRC004533-PA"/>
    <property type="gene ID" value="RPRC004533"/>
</dbReference>
<sequence>MLTTPMKRLS</sequence>
<keyword evidence="2" id="KW-1185">Reference proteome</keyword>
<organism evidence="1 2">
    <name type="scientific">Rhodnius prolixus</name>
    <name type="common">Triatomid bug</name>
    <dbReference type="NCBI Taxonomy" id="13249"/>
    <lineage>
        <taxon>Eukaryota</taxon>
        <taxon>Metazoa</taxon>
        <taxon>Ecdysozoa</taxon>
        <taxon>Arthropoda</taxon>
        <taxon>Hexapoda</taxon>
        <taxon>Insecta</taxon>
        <taxon>Pterygota</taxon>
        <taxon>Neoptera</taxon>
        <taxon>Paraneoptera</taxon>
        <taxon>Hemiptera</taxon>
        <taxon>Heteroptera</taxon>
        <taxon>Panheteroptera</taxon>
        <taxon>Cimicomorpha</taxon>
        <taxon>Reduviidae</taxon>
        <taxon>Triatominae</taxon>
        <taxon>Rhodnius</taxon>
    </lineage>
</organism>